<keyword evidence="9" id="KW-0677">Repeat</keyword>
<dbReference type="Pfam" id="PF03083">
    <property type="entry name" value="MtN3_slv"/>
    <property type="match status" value="2"/>
</dbReference>
<comment type="similarity">
    <text evidence="3">Belongs to the SWEET sugar transporter family.</text>
</comment>
<proteinExistence type="inferred from homology"/>
<dbReference type="PANTHER" id="PTHR10791:SF30">
    <property type="entry name" value="SUGAR TRANSPORTER SWEET1"/>
    <property type="match status" value="1"/>
</dbReference>
<keyword evidence="12 13" id="KW-0472">Membrane</keyword>
<keyword evidence="10 13" id="KW-1133">Transmembrane helix</keyword>
<evidence type="ECO:0000256" key="2">
    <source>
        <dbReference type="ARBA" id="ARBA00004653"/>
    </source>
</evidence>
<keyword evidence="5" id="KW-0813">Transport</keyword>
<keyword evidence="8 13" id="KW-0812">Transmembrane</keyword>
<evidence type="ECO:0000256" key="11">
    <source>
        <dbReference type="ARBA" id="ARBA00023034"/>
    </source>
</evidence>
<protein>
    <recommendedName>
        <fullName evidence="4">Sugar transporter SWEET1</fullName>
    </recommendedName>
</protein>
<dbReference type="PANTHER" id="PTHR10791">
    <property type="entry name" value="RAG1-ACTIVATING PROTEIN 1"/>
    <property type="match status" value="1"/>
</dbReference>
<evidence type="ECO:0000256" key="5">
    <source>
        <dbReference type="ARBA" id="ARBA00022448"/>
    </source>
</evidence>
<dbReference type="Gene3D" id="1.20.1280.290">
    <property type="match status" value="2"/>
</dbReference>
<dbReference type="AlphaFoldDB" id="A0A4P9ZPR7"/>
<feature type="transmembrane region" description="Helical" evidence="13">
    <location>
        <begin position="177"/>
        <end position="199"/>
    </location>
</feature>
<feature type="transmembrane region" description="Helical" evidence="13">
    <location>
        <begin position="151"/>
        <end position="171"/>
    </location>
</feature>
<dbReference type="FunFam" id="1.20.1280.290:FF:000004">
    <property type="entry name" value="Sugar transporter SWEET"/>
    <property type="match status" value="1"/>
</dbReference>
<keyword evidence="7" id="KW-0762">Sugar transport</keyword>
<keyword evidence="15" id="KW-1185">Reference proteome</keyword>
<feature type="transmembrane region" description="Helical" evidence="13">
    <location>
        <begin position="119"/>
        <end position="139"/>
    </location>
</feature>
<evidence type="ECO:0000313" key="15">
    <source>
        <dbReference type="Proteomes" id="UP000268162"/>
    </source>
</evidence>
<keyword evidence="11" id="KW-0333">Golgi apparatus</keyword>
<dbReference type="GO" id="GO:0051119">
    <property type="term" value="F:sugar transmembrane transporter activity"/>
    <property type="evidence" value="ECO:0007669"/>
    <property type="project" value="InterPro"/>
</dbReference>
<evidence type="ECO:0000256" key="8">
    <source>
        <dbReference type="ARBA" id="ARBA00022692"/>
    </source>
</evidence>
<evidence type="ECO:0000256" key="10">
    <source>
        <dbReference type="ARBA" id="ARBA00022989"/>
    </source>
</evidence>
<evidence type="ECO:0000256" key="13">
    <source>
        <dbReference type="SAM" id="Phobius"/>
    </source>
</evidence>
<evidence type="ECO:0000313" key="14">
    <source>
        <dbReference type="EMBL" id="RKP35434.1"/>
    </source>
</evidence>
<evidence type="ECO:0000256" key="6">
    <source>
        <dbReference type="ARBA" id="ARBA00022475"/>
    </source>
</evidence>
<evidence type="ECO:0000256" key="4">
    <source>
        <dbReference type="ARBA" id="ARBA00021741"/>
    </source>
</evidence>
<dbReference type="InterPro" id="IPR004316">
    <property type="entry name" value="SWEET_rpt"/>
</dbReference>
<dbReference type="InterPro" id="IPR047664">
    <property type="entry name" value="SWEET"/>
</dbReference>
<dbReference type="OrthoDB" id="409725at2759"/>
<dbReference type="EMBL" id="ML002871">
    <property type="protein sequence ID" value="RKP35434.1"/>
    <property type="molecule type" value="Genomic_DNA"/>
</dbReference>
<reference evidence="15" key="1">
    <citation type="journal article" date="2018" name="Nat. Microbiol.">
        <title>Leveraging single-cell genomics to expand the fungal tree of life.</title>
        <authorList>
            <person name="Ahrendt S.R."/>
            <person name="Quandt C.A."/>
            <person name="Ciobanu D."/>
            <person name="Clum A."/>
            <person name="Salamov A."/>
            <person name="Andreopoulos B."/>
            <person name="Cheng J.F."/>
            <person name="Woyke T."/>
            <person name="Pelin A."/>
            <person name="Henrissat B."/>
            <person name="Reynolds N.K."/>
            <person name="Benny G.L."/>
            <person name="Smith M.E."/>
            <person name="James T.Y."/>
            <person name="Grigoriev I.V."/>
        </authorList>
    </citation>
    <scope>NUCLEOTIDE SEQUENCE [LARGE SCALE GENOMIC DNA]</scope>
    <source>
        <strain evidence="15">RSA 468</strain>
    </source>
</reference>
<name>A0A4P9ZPR7_9FUNG</name>
<dbReference type="Proteomes" id="UP000268162">
    <property type="component" value="Unassembled WGS sequence"/>
</dbReference>
<feature type="transmembrane region" description="Helical" evidence="13">
    <location>
        <begin position="61"/>
        <end position="82"/>
    </location>
</feature>
<evidence type="ECO:0000256" key="1">
    <source>
        <dbReference type="ARBA" id="ARBA00004651"/>
    </source>
</evidence>
<evidence type="ECO:0000256" key="9">
    <source>
        <dbReference type="ARBA" id="ARBA00022737"/>
    </source>
</evidence>
<evidence type="ECO:0000256" key="3">
    <source>
        <dbReference type="ARBA" id="ARBA00007809"/>
    </source>
</evidence>
<dbReference type="GO" id="GO:0000139">
    <property type="term" value="C:Golgi membrane"/>
    <property type="evidence" value="ECO:0007669"/>
    <property type="project" value="UniProtKB-SubCell"/>
</dbReference>
<organism evidence="14 15">
    <name type="scientific">Dimargaris cristalligena</name>
    <dbReference type="NCBI Taxonomy" id="215637"/>
    <lineage>
        <taxon>Eukaryota</taxon>
        <taxon>Fungi</taxon>
        <taxon>Fungi incertae sedis</taxon>
        <taxon>Zoopagomycota</taxon>
        <taxon>Kickxellomycotina</taxon>
        <taxon>Dimargaritomycetes</taxon>
        <taxon>Dimargaritales</taxon>
        <taxon>Dimargaritaceae</taxon>
        <taxon>Dimargaris</taxon>
    </lineage>
</organism>
<feature type="transmembrane region" description="Helical" evidence="13">
    <location>
        <begin position="35"/>
        <end position="55"/>
    </location>
</feature>
<gene>
    <name evidence="14" type="ORF">BJ085DRAFT_29179</name>
</gene>
<feature type="transmembrane region" description="Helical" evidence="13">
    <location>
        <begin position="94"/>
        <end position="113"/>
    </location>
</feature>
<sequence>MLVIESFATVFTAGMFLSGLTIVKRIKSGPSIVPIPSFPAFATLVNCLLWCKYGLVTHDVLMVLVNTIGVITSIYLLYNHYFFTKHQNYLEKSALIAASLVTVLFIYVDYLAGTRATNHLGLACCLSCVIMFSSPLVSIRTVVTTHSTYTLSFPLSVTSFLTSSLWALYGYTIHDSFVFAPNFAGAVLATIQVSMFAIYRNRDPAPAPAETPV</sequence>
<dbReference type="GO" id="GO:0005886">
    <property type="term" value="C:plasma membrane"/>
    <property type="evidence" value="ECO:0007669"/>
    <property type="project" value="UniProtKB-SubCell"/>
</dbReference>
<evidence type="ECO:0000256" key="12">
    <source>
        <dbReference type="ARBA" id="ARBA00023136"/>
    </source>
</evidence>
<feature type="transmembrane region" description="Helical" evidence="13">
    <location>
        <begin position="6"/>
        <end position="23"/>
    </location>
</feature>
<evidence type="ECO:0000256" key="7">
    <source>
        <dbReference type="ARBA" id="ARBA00022597"/>
    </source>
</evidence>
<keyword evidence="6" id="KW-1003">Cell membrane</keyword>
<comment type="subcellular location">
    <subcellularLocation>
        <location evidence="1">Cell membrane</location>
        <topology evidence="1">Multi-pass membrane protein</topology>
    </subcellularLocation>
    <subcellularLocation>
        <location evidence="2">Golgi apparatus membrane</location>
        <topology evidence="2">Multi-pass membrane protein</topology>
    </subcellularLocation>
</comment>
<accession>A0A4P9ZPR7</accession>